<sequence length="187" mass="20129">MRLRHLLPFASVLLVPLTAPAQPADGLTAFEVVRSVLQHPRCANCHIPEDSPRQHDTGVKHAMNVKRGPTGHGAAAMECTACHGPQNLPPSYGPRVPPGAPNWHLPPPETKMVFVDVTPAQLCATIKDRKATGGKDLANMLKHNREDKLVGWGWEPGQGRAPVPVPRAQFVAAFKTWMDSGAPCPAS</sequence>
<name>A0A6M4HD07_9PROT</name>
<feature type="chain" id="PRO_5026852179" description="Isoquinoline 1-oxidoreductase subunit" evidence="1">
    <location>
        <begin position="22"/>
        <end position="187"/>
    </location>
</feature>
<dbReference type="RefSeq" id="WP_171164504.1">
    <property type="nucleotide sequence ID" value="NZ_CP053073.1"/>
</dbReference>
<dbReference type="Proteomes" id="UP000503096">
    <property type="component" value="Chromosome"/>
</dbReference>
<dbReference type="InParanoid" id="A0A6M4HD07"/>
<evidence type="ECO:0000256" key="1">
    <source>
        <dbReference type="SAM" id="SignalP"/>
    </source>
</evidence>
<evidence type="ECO:0000313" key="3">
    <source>
        <dbReference type="Proteomes" id="UP000503096"/>
    </source>
</evidence>
<evidence type="ECO:0000313" key="2">
    <source>
        <dbReference type="EMBL" id="QJR16424.1"/>
    </source>
</evidence>
<keyword evidence="1" id="KW-0732">Signal</keyword>
<dbReference type="AlphaFoldDB" id="A0A6M4HD07"/>
<keyword evidence="3" id="KW-1185">Reference proteome</keyword>
<feature type="signal peptide" evidence="1">
    <location>
        <begin position="1"/>
        <end position="21"/>
    </location>
</feature>
<organism evidence="2 3">
    <name type="scientific">Usitatibacter palustris</name>
    <dbReference type="NCBI Taxonomy" id="2732487"/>
    <lineage>
        <taxon>Bacteria</taxon>
        <taxon>Pseudomonadati</taxon>
        <taxon>Pseudomonadota</taxon>
        <taxon>Betaproteobacteria</taxon>
        <taxon>Nitrosomonadales</taxon>
        <taxon>Usitatibacteraceae</taxon>
        <taxon>Usitatibacter</taxon>
    </lineage>
</organism>
<gene>
    <name evidence="2" type="ORF">DSM104440_03259</name>
</gene>
<accession>A0A6M4HD07</accession>
<evidence type="ECO:0008006" key="4">
    <source>
        <dbReference type="Google" id="ProtNLM"/>
    </source>
</evidence>
<dbReference type="EMBL" id="CP053073">
    <property type="protein sequence ID" value="QJR16424.1"/>
    <property type="molecule type" value="Genomic_DNA"/>
</dbReference>
<dbReference type="KEGG" id="upl:DSM104440_03259"/>
<protein>
    <recommendedName>
        <fullName evidence="4">Isoquinoline 1-oxidoreductase subunit</fullName>
    </recommendedName>
</protein>
<dbReference type="InterPro" id="IPR036280">
    <property type="entry name" value="Multihaem_cyt_sf"/>
</dbReference>
<proteinExistence type="predicted"/>
<reference evidence="2 3" key="1">
    <citation type="submission" date="2020-04" db="EMBL/GenBank/DDBJ databases">
        <title>Usitatibacter rugosus gen. nov., sp. nov. and Usitatibacter palustris sp. nov., novel members of Usitatibacteraceae fam. nov. within the order Nitrosomonadales isolated from soil.</title>
        <authorList>
            <person name="Huber K.J."/>
            <person name="Neumann-Schaal M."/>
            <person name="Geppert A."/>
            <person name="Luckner M."/>
            <person name="Wanner G."/>
            <person name="Overmann J."/>
        </authorList>
    </citation>
    <scope>NUCLEOTIDE SEQUENCE [LARGE SCALE GENOMIC DNA]</scope>
    <source>
        <strain evidence="2 3">Swamp67</strain>
    </source>
</reference>
<dbReference type="SUPFAM" id="SSF48695">
    <property type="entry name" value="Multiheme cytochromes"/>
    <property type="match status" value="1"/>
</dbReference>